<keyword evidence="2" id="KW-0732">Signal</keyword>
<dbReference type="EMBL" id="FNNH01000075">
    <property type="protein sequence ID" value="SDX16294.1"/>
    <property type="molecule type" value="Genomic_DNA"/>
</dbReference>
<dbReference type="AlphaFoldDB" id="A0A1H2ZHQ3"/>
<gene>
    <name evidence="3" type="ORF">SAMN05421882_10753</name>
</gene>
<evidence type="ECO:0008006" key="5">
    <source>
        <dbReference type="Google" id="ProtNLM"/>
    </source>
</evidence>
<dbReference type="InterPro" id="IPR010686">
    <property type="entry name" value="OBAP-like"/>
</dbReference>
<organism evidence="3 4">
    <name type="scientific">Nitrosomonas communis</name>
    <dbReference type="NCBI Taxonomy" id="44574"/>
    <lineage>
        <taxon>Bacteria</taxon>
        <taxon>Pseudomonadati</taxon>
        <taxon>Pseudomonadota</taxon>
        <taxon>Betaproteobacteria</taxon>
        <taxon>Nitrosomonadales</taxon>
        <taxon>Nitrosomonadaceae</taxon>
        <taxon>Nitrosomonas</taxon>
    </lineage>
</organism>
<dbReference type="RefSeq" id="WP_074668207.1">
    <property type="nucleotide sequence ID" value="NZ_FNNH01000075.1"/>
</dbReference>
<sequence>MNRFSKTSAITALLLALLIGVPAPLALAEKVTQPGATPPGESKSAKTKMLEAGAGLLQSNDPLQEFDVYLVGFHSMKDHPENQMEAHHYCHQVNEDFTQCALFDGNTKDANLNGIEYIISEKLFATLPKEEKKYWHLHNGEILSGQLIAPNIPDIAEKALMKEKMNSYGKTWHVWNTGFYKGTPADLLPQGNPMLGWSFSRDGEAMPGLVEKRDKTMDINTLEIQKKRYDLQKFANPQSGVDDLKGKFGRPFQDIPGVVDKKSMNNQSGGK</sequence>
<evidence type="ECO:0000256" key="1">
    <source>
        <dbReference type="SAM" id="MobiDB-lite"/>
    </source>
</evidence>
<reference evidence="3 4" key="1">
    <citation type="submission" date="2016-10" db="EMBL/GenBank/DDBJ databases">
        <authorList>
            <person name="de Groot N.N."/>
        </authorList>
    </citation>
    <scope>NUCLEOTIDE SEQUENCE [LARGE SCALE GENOMIC DNA]</scope>
    <source>
        <strain evidence="3 4">Nm110</strain>
    </source>
</reference>
<protein>
    <recommendedName>
        <fullName evidence="5">Outer membrane or secreted lipoprotein</fullName>
    </recommendedName>
</protein>
<dbReference type="PANTHER" id="PTHR31360:SF0">
    <property type="entry name" value="OIL BODY-ASSOCIATED PROTEIN 1B"/>
    <property type="match status" value="1"/>
</dbReference>
<evidence type="ECO:0000313" key="4">
    <source>
        <dbReference type="Proteomes" id="UP000183454"/>
    </source>
</evidence>
<proteinExistence type="predicted"/>
<dbReference type="Pfam" id="PF06884">
    <property type="entry name" value="DUF1264"/>
    <property type="match status" value="1"/>
</dbReference>
<evidence type="ECO:0000256" key="2">
    <source>
        <dbReference type="SAM" id="SignalP"/>
    </source>
</evidence>
<name>A0A1H2ZHQ3_9PROT</name>
<accession>A0A1H2ZHQ3</accession>
<dbReference type="Proteomes" id="UP000183454">
    <property type="component" value="Unassembled WGS sequence"/>
</dbReference>
<evidence type="ECO:0000313" key="3">
    <source>
        <dbReference type="EMBL" id="SDX16294.1"/>
    </source>
</evidence>
<dbReference type="PANTHER" id="PTHR31360">
    <property type="match status" value="1"/>
</dbReference>
<feature type="chain" id="PRO_5010332642" description="Outer membrane or secreted lipoprotein" evidence="2">
    <location>
        <begin position="29"/>
        <end position="271"/>
    </location>
</feature>
<feature type="signal peptide" evidence="2">
    <location>
        <begin position="1"/>
        <end position="28"/>
    </location>
</feature>
<feature type="region of interest" description="Disordered" evidence="1">
    <location>
        <begin position="240"/>
        <end position="271"/>
    </location>
</feature>